<keyword evidence="3" id="KW-1185">Reference proteome</keyword>
<protein>
    <recommendedName>
        <fullName evidence="4">Secreted protein</fullName>
    </recommendedName>
</protein>
<evidence type="ECO:0008006" key="4">
    <source>
        <dbReference type="Google" id="ProtNLM"/>
    </source>
</evidence>
<sequence length="111" mass="11703">MRHLPAVVLGAGLLLTGVAAVFPEDSGWLFFGGITVTVIGLVAVLLLRARRDVGAPEPGMGDVALAVLAVAGMVFTVTGADEPVIFFPPPFLLTWFGGGWLLYRLSLLARR</sequence>
<feature type="transmembrane region" description="Helical" evidence="1">
    <location>
        <begin position="59"/>
        <end position="78"/>
    </location>
</feature>
<accession>A0ABT2FTN4</accession>
<organism evidence="2 3">
    <name type="scientific">Corynebacterium lemuris</name>
    <dbReference type="NCBI Taxonomy" id="1859292"/>
    <lineage>
        <taxon>Bacteria</taxon>
        <taxon>Bacillati</taxon>
        <taxon>Actinomycetota</taxon>
        <taxon>Actinomycetes</taxon>
        <taxon>Mycobacteriales</taxon>
        <taxon>Corynebacteriaceae</taxon>
        <taxon>Corynebacterium</taxon>
    </lineage>
</organism>
<dbReference type="RefSeq" id="WP_259426600.1">
    <property type="nucleotide sequence ID" value="NZ_JANWTC010000001.1"/>
</dbReference>
<evidence type="ECO:0000313" key="3">
    <source>
        <dbReference type="Proteomes" id="UP001205965"/>
    </source>
</evidence>
<feature type="transmembrane region" description="Helical" evidence="1">
    <location>
        <begin position="84"/>
        <end position="103"/>
    </location>
</feature>
<name>A0ABT2FTN4_9CORY</name>
<reference evidence="2 3" key="1">
    <citation type="submission" date="2022-08" db="EMBL/GenBank/DDBJ databases">
        <title>YIM 101645 draft genome.</title>
        <authorList>
            <person name="Chen X."/>
        </authorList>
    </citation>
    <scope>NUCLEOTIDE SEQUENCE [LARGE SCALE GENOMIC DNA]</scope>
    <source>
        <strain evidence="2 3">YIM 101645</strain>
    </source>
</reference>
<dbReference type="Proteomes" id="UP001205965">
    <property type="component" value="Unassembled WGS sequence"/>
</dbReference>
<gene>
    <name evidence="2" type="ORF">NYP18_02785</name>
</gene>
<comment type="caution">
    <text evidence="2">The sequence shown here is derived from an EMBL/GenBank/DDBJ whole genome shotgun (WGS) entry which is preliminary data.</text>
</comment>
<keyword evidence="1" id="KW-0472">Membrane</keyword>
<evidence type="ECO:0000313" key="2">
    <source>
        <dbReference type="EMBL" id="MCS5478575.1"/>
    </source>
</evidence>
<keyword evidence="1" id="KW-0812">Transmembrane</keyword>
<dbReference type="EMBL" id="JANWTC010000001">
    <property type="protein sequence ID" value="MCS5478575.1"/>
    <property type="molecule type" value="Genomic_DNA"/>
</dbReference>
<evidence type="ECO:0000256" key="1">
    <source>
        <dbReference type="SAM" id="Phobius"/>
    </source>
</evidence>
<proteinExistence type="predicted"/>
<keyword evidence="1" id="KW-1133">Transmembrane helix</keyword>
<feature type="transmembrane region" description="Helical" evidence="1">
    <location>
        <begin position="29"/>
        <end position="47"/>
    </location>
</feature>